<organism evidence="1">
    <name type="scientific">Gaeumannomyces tritici (strain R3-111a-1)</name>
    <name type="common">Wheat and barley take-all root rot fungus</name>
    <name type="synonym">Gaeumannomyces graminis var. tritici</name>
    <dbReference type="NCBI Taxonomy" id="644352"/>
    <lineage>
        <taxon>Eukaryota</taxon>
        <taxon>Fungi</taxon>
        <taxon>Dikarya</taxon>
        <taxon>Ascomycota</taxon>
        <taxon>Pezizomycotina</taxon>
        <taxon>Sordariomycetes</taxon>
        <taxon>Sordariomycetidae</taxon>
        <taxon>Magnaporthales</taxon>
        <taxon>Magnaporthaceae</taxon>
        <taxon>Gaeumannomyces</taxon>
    </lineage>
</organism>
<dbReference type="Proteomes" id="UP000006039">
    <property type="component" value="Unassembled WGS sequence"/>
</dbReference>
<sequence>MQRGGMRRGFVAHAAAGLGVRIGRGSIYNYVVNYVVDYFAAWLSARCWPTFVMGATR</sequence>
<gene>
    <name evidence="2" type="primary">20342421</name>
    <name evidence="1" type="ORF">GGTG_01963</name>
</gene>
<dbReference type="GeneID" id="20342421"/>
<dbReference type="VEuPathDB" id="FungiDB:GGTG_01963"/>
<reference evidence="3" key="1">
    <citation type="submission" date="2010-07" db="EMBL/GenBank/DDBJ databases">
        <title>The genome sequence of Gaeumannomyces graminis var. tritici strain R3-111a-1.</title>
        <authorList>
            <consortium name="The Broad Institute Genome Sequencing Platform"/>
            <person name="Ma L.-J."/>
            <person name="Dead R."/>
            <person name="Young S."/>
            <person name="Zeng Q."/>
            <person name="Koehrsen M."/>
            <person name="Alvarado L."/>
            <person name="Berlin A."/>
            <person name="Chapman S.B."/>
            <person name="Chen Z."/>
            <person name="Freedman E."/>
            <person name="Gellesch M."/>
            <person name="Goldberg J."/>
            <person name="Griggs A."/>
            <person name="Gujja S."/>
            <person name="Heilman E.R."/>
            <person name="Heiman D."/>
            <person name="Hepburn T."/>
            <person name="Howarth C."/>
            <person name="Jen D."/>
            <person name="Larson L."/>
            <person name="Mehta T."/>
            <person name="Neiman D."/>
            <person name="Pearson M."/>
            <person name="Roberts A."/>
            <person name="Saif S."/>
            <person name="Shea T."/>
            <person name="Shenoy N."/>
            <person name="Sisk P."/>
            <person name="Stolte C."/>
            <person name="Sykes S."/>
            <person name="Walk T."/>
            <person name="White J."/>
            <person name="Yandava C."/>
            <person name="Haas B."/>
            <person name="Nusbaum C."/>
            <person name="Birren B."/>
        </authorList>
    </citation>
    <scope>NUCLEOTIDE SEQUENCE [LARGE SCALE GENOMIC DNA]</scope>
    <source>
        <strain evidence="3">R3-111a-1</strain>
    </source>
</reference>
<name>J3NL22_GAET3</name>
<reference evidence="1" key="2">
    <citation type="submission" date="2010-07" db="EMBL/GenBank/DDBJ databases">
        <authorList>
            <consortium name="The Broad Institute Genome Sequencing Platform"/>
            <consortium name="Broad Institute Genome Sequencing Center for Infectious Disease"/>
            <person name="Ma L.-J."/>
            <person name="Dead R."/>
            <person name="Young S."/>
            <person name="Zeng Q."/>
            <person name="Koehrsen M."/>
            <person name="Alvarado L."/>
            <person name="Berlin A."/>
            <person name="Chapman S.B."/>
            <person name="Chen Z."/>
            <person name="Freedman E."/>
            <person name="Gellesch M."/>
            <person name="Goldberg J."/>
            <person name="Griggs A."/>
            <person name="Gujja S."/>
            <person name="Heilman E.R."/>
            <person name="Heiman D."/>
            <person name="Hepburn T."/>
            <person name="Howarth C."/>
            <person name="Jen D."/>
            <person name="Larson L."/>
            <person name="Mehta T."/>
            <person name="Neiman D."/>
            <person name="Pearson M."/>
            <person name="Roberts A."/>
            <person name="Saif S."/>
            <person name="Shea T."/>
            <person name="Shenoy N."/>
            <person name="Sisk P."/>
            <person name="Stolte C."/>
            <person name="Sykes S."/>
            <person name="Walk T."/>
            <person name="White J."/>
            <person name="Yandava C."/>
            <person name="Haas B."/>
            <person name="Nusbaum C."/>
            <person name="Birren B."/>
        </authorList>
    </citation>
    <scope>NUCLEOTIDE SEQUENCE</scope>
    <source>
        <strain evidence="1">R3-111a-1</strain>
    </source>
</reference>
<dbReference type="EMBL" id="GL385395">
    <property type="protein sequence ID" value="EJT81989.1"/>
    <property type="molecule type" value="Genomic_DNA"/>
</dbReference>
<dbReference type="AlphaFoldDB" id="J3NL22"/>
<reference evidence="2" key="5">
    <citation type="submission" date="2018-04" db="UniProtKB">
        <authorList>
            <consortium name="EnsemblFungi"/>
        </authorList>
    </citation>
    <scope>IDENTIFICATION</scope>
    <source>
        <strain evidence="2">R3-111a-1</strain>
    </source>
</reference>
<dbReference type="HOGENOM" id="CLU_2996598_0_0_1"/>
<dbReference type="EnsemblFungi" id="EJT81989">
    <property type="protein sequence ID" value="EJT81989"/>
    <property type="gene ID" value="GGTG_01963"/>
</dbReference>
<evidence type="ECO:0000313" key="1">
    <source>
        <dbReference type="EMBL" id="EJT81989.1"/>
    </source>
</evidence>
<dbReference type="RefSeq" id="XP_009217998.1">
    <property type="nucleotide sequence ID" value="XM_009219734.1"/>
</dbReference>
<reference evidence="1" key="3">
    <citation type="submission" date="2010-09" db="EMBL/GenBank/DDBJ databases">
        <title>Annotation of Gaeumannomyces graminis var. tritici R3-111a-1.</title>
        <authorList>
            <consortium name="The Broad Institute Genome Sequencing Platform"/>
            <person name="Ma L.-J."/>
            <person name="Dead R."/>
            <person name="Young S.K."/>
            <person name="Zeng Q."/>
            <person name="Gargeya S."/>
            <person name="Fitzgerald M."/>
            <person name="Haas B."/>
            <person name="Abouelleil A."/>
            <person name="Alvarado L."/>
            <person name="Arachchi H.M."/>
            <person name="Berlin A."/>
            <person name="Brown A."/>
            <person name="Chapman S.B."/>
            <person name="Chen Z."/>
            <person name="Dunbar C."/>
            <person name="Freedman E."/>
            <person name="Gearin G."/>
            <person name="Gellesch M."/>
            <person name="Goldberg J."/>
            <person name="Griggs A."/>
            <person name="Gujja S."/>
            <person name="Heiman D."/>
            <person name="Howarth C."/>
            <person name="Larson L."/>
            <person name="Lui A."/>
            <person name="MacDonald P.J.P."/>
            <person name="Mehta T."/>
            <person name="Montmayeur A."/>
            <person name="Murphy C."/>
            <person name="Neiman D."/>
            <person name="Pearson M."/>
            <person name="Priest M."/>
            <person name="Roberts A."/>
            <person name="Saif S."/>
            <person name="Shea T."/>
            <person name="Shenoy N."/>
            <person name="Sisk P."/>
            <person name="Stolte C."/>
            <person name="Sykes S."/>
            <person name="Yandava C."/>
            <person name="Wortman J."/>
            <person name="Nusbaum C."/>
            <person name="Birren B."/>
        </authorList>
    </citation>
    <scope>NUCLEOTIDE SEQUENCE</scope>
    <source>
        <strain evidence="1">R3-111a-1</strain>
    </source>
</reference>
<proteinExistence type="predicted"/>
<reference evidence="2" key="4">
    <citation type="journal article" date="2015" name="G3 (Bethesda)">
        <title>Genome sequences of three phytopathogenic species of the Magnaporthaceae family of fungi.</title>
        <authorList>
            <person name="Okagaki L.H."/>
            <person name="Nunes C.C."/>
            <person name="Sailsbery J."/>
            <person name="Clay B."/>
            <person name="Brown D."/>
            <person name="John T."/>
            <person name="Oh Y."/>
            <person name="Young N."/>
            <person name="Fitzgerald M."/>
            <person name="Haas B.J."/>
            <person name="Zeng Q."/>
            <person name="Young S."/>
            <person name="Adiconis X."/>
            <person name="Fan L."/>
            <person name="Levin J.Z."/>
            <person name="Mitchell T.K."/>
            <person name="Okubara P.A."/>
            <person name="Farman M.L."/>
            <person name="Kohn L.M."/>
            <person name="Birren B."/>
            <person name="Ma L.-J."/>
            <person name="Dean R.A."/>
        </authorList>
    </citation>
    <scope>NUCLEOTIDE SEQUENCE</scope>
    <source>
        <strain evidence="2">R3-111a-1</strain>
    </source>
</reference>
<accession>J3NL22</accession>
<protein>
    <submittedName>
        <fullName evidence="1 2">Uncharacterized protein</fullName>
    </submittedName>
</protein>
<keyword evidence="3" id="KW-1185">Reference proteome</keyword>
<evidence type="ECO:0000313" key="3">
    <source>
        <dbReference type="Proteomes" id="UP000006039"/>
    </source>
</evidence>
<evidence type="ECO:0000313" key="2">
    <source>
        <dbReference type="EnsemblFungi" id="EJT81989"/>
    </source>
</evidence>